<dbReference type="AlphaFoldDB" id="A0A841MN69"/>
<comment type="caution">
    <text evidence="1">The sequence shown here is derived from an EMBL/GenBank/DDBJ whole genome shotgun (WGS) entry which is preliminary data.</text>
</comment>
<proteinExistence type="predicted"/>
<keyword evidence="2" id="KW-1185">Reference proteome</keyword>
<sequence length="137" mass="16279">MPTYPSIQKLREYQKQNGIKISLLGSRDELLHVLFGSNQGEWKLFILDEAGDFDEKNQLVCLYLTLKSLEDYVEETDFLAWSNFYGLDDFDPFWLDYYKSLDKIRYEIEFHFGKIDSFIDSLDYELRAGAFQELTKK</sequence>
<reference evidence="1 2" key="1">
    <citation type="submission" date="2020-08" db="EMBL/GenBank/DDBJ databases">
        <title>Genomic Encyclopedia of Type Strains, Phase IV (KMG-IV): sequencing the most valuable type-strain genomes for metagenomic binning, comparative biology and taxonomic classification.</title>
        <authorList>
            <person name="Goeker M."/>
        </authorList>
    </citation>
    <scope>NUCLEOTIDE SEQUENCE [LARGE SCALE GENOMIC DNA]</scope>
    <source>
        <strain evidence="1 2">DSM 102044</strain>
    </source>
</reference>
<evidence type="ECO:0000313" key="2">
    <source>
        <dbReference type="Proteomes" id="UP000588604"/>
    </source>
</evidence>
<dbReference type="Proteomes" id="UP000588604">
    <property type="component" value="Unassembled WGS sequence"/>
</dbReference>
<dbReference type="RefSeq" id="WP_184497338.1">
    <property type="nucleotide sequence ID" value="NZ_JACIJO010000003.1"/>
</dbReference>
<name>A0A841MN69_9BACT</name>
<gene>
    <name evidence="1" type="ORF">FHS59_004026</name>
</gene>
<protein>
    <submittedName>
        <fullName evidence="1">Uncharacterized protein</fullName>
    </submittedName>
</protein>
<organism evidence="1 2">
    <name type="scientific">Algoriphagus iocasae</name>
    <dbReference type="NCBI Taxonomy" id="1836499"/>
    <lineage>
        <taxon>Bacteria</taxon>
        <taxon>Pseudomonadati</taxon>
        <taxon>Bacteroidota</taxon>
        <taxon>Cytophagia</taxon>
        <taxon>Cytophagales</taxon>
        <taxon>Cyclobacteriaceae</taxon>
        <taxon>Algoriphagus</taxon>
    </lineage>
</organism>
<dbReference type="EMBL" id="JACIJO010000003">
    <property type="protein sequence ID" value="MBB6328383.1"/>
    <property type="molecule type" value="Genomic_DNA"/>
</dbReference>
<evidence type="ECO:0000313" key="1">
    <source>
        <dbReference type="EMBL" id="MBB6328383.1"/>
    </source>
</evidence>
<accession>A0A841MN69</accession>